<name>A0A1X0J0Q4_9MYCO</name>
<dbReference type="AlphaFoldDB" id="A0A1X0J0Q4"/>
<accession>A0A1X0J0Q4</accession>
<evidence type="ECO:0000313" key="2">
    <source>
        <dbReference type="Proteomes" id="UP000192434"/>
    </source>
</evidence>
<dbReference type="Proteomes" id="UP000192434">
    <property type="component" value="Unassembled WGS sequence"/>
</dbReference>
<proteinExistence type="predicted"/>
<organism evidence="1 2">
    <name type="scientific">Mycobacteroides saopaulense</name>
    <dbReference type="NCBI Taxonomy" id="1578165"/>
    <lineage>
        <taxon>Bacteria</taxon>
        <taxon>Bacillati</taxon>
        <taxon>Actinomycetota</taxon>
        <taxon>Actinomycetes</taxon>
        <taxon>Mycobacteriales</taxon>
        <taxon>Mycobacteriaceae</taxon>
        <taxon>Mycobacteroides</taxon>
    </lineage>
</organism>
<gene>
    <name evidence="1" type="ORF">BST43_15330</name>
</gene>
<protein>
    <submittedName>
        <fullName evidence="1">Uncharacterized protein</fullName>
    </submittedName>
</protein>
<dbReference type="OrthoDB" id="4762680at2"/>
<reference evidence="1 2" key="1">
    <citation type="submission" date="2016-12" db="EMBL/GenBank/DDBJ databases">
        <title>The new phylogeny of genus Mycobacterium.</title>
        <authorList>
            <person name="Tortoli E."/>
            <person name="Trovato A."/>
            <person name="Cirillo D.M."/>
        </authorList>
    </citation>
    <scope>NUCLEOTIDE SEQUENCE [LARGE SCALE GENOMIC DNA]</scope>
    <source>
        <strain evidence="1 2">CCUG 66554</strain>
    </source>
</reference>
<dbReference type="EMBL" id="MVII01000019">
    <property type="protein sequence ID" value="ORB55240.1"/>
    <property type="molecule type" value="Genomic_DNA"/>
</dbReference>
<evidence type="ECO:0000313" key="1">
    <source>
        <dbReference type="EMBL" id="ORB55240.1"/>
    </source>
</evidence>
<comment type="caution">
    <text evidence="1">The sequence shown here is derived from an EMBL/GenBank/DDBJ whole genome shotgun (WGS) entry which is preliminary data.</text>
</comment>
<sequence>MIREVLALCDEYGTDLPAFNEVHPEDRCPICERPVVDHPCRGGSAAKWPHRRAVLFSALVLWRLP</sequence>